<evidence type="ECO:0000313" key="2">
    <source>
        <dbReference type="EMBL" id="SDI06433.1"/>
    </source>
</evidence>
<dbReference type="Gene3D" id="3.10.310.10">
    <property type="entry name" value="Diaminopimelate Epimerase, Chain A, domain 1"/>
    <property type="match status" value="2"/>
</dbReference>
<organism evidence="2 3">
    <name type="scientific">Alteribacillus bidgolensis</name>
    <dbReference type="NCBI Taxonomy" id="930129"/>
    <lineage>
        <taxon>Bacteria</taxon>
        <taxon>Bacillati</taxon>
        <taxon>Bacillota</taxon>
        <taxon>Bacilli</taxon>
        <taxon>Bacillales</taxon>
        <taxon>Bacillaceae</taxon>
        <taxon>Alteribacillus</taxon>
    </lineage>
</organism>
<accession>A0A1G8HIF2</accession>
<proteinExistence type="inferred from homology"/>
<reference evidence="2 3" key="1">
    <citation type="submission" date="2016-10" db="EMBL/GenBank/DDBJ databases">
        <authorList>
            <person name="de Groot N.N."/>
        </authorList>
    </citation>
    <scope>NUCLEOTIDE SEQUENCE [LARGE SCALE GENOMIC DNA]</scope>
    <source>
        <strain evidence="3">P4B,CCM 7963,CECT 7998,DSM 25260,IBRC-M 10614,KCTC 13821</strain>
    </source>
</reference>
<evidence type="ECO:0000313" key="3">
    <source>
        <dbReference type="Proteomes" id="UP000199017"/>
    </source>
</evidence>
<dbReference type="Proteomes" id="UP000199017">
    <property type="component" value="Unassembled WGS sequence"/>
</dbReference>
<dbReference type="PANTHER" id="PTHR33442">
    <property type="entry name" value="TRANS-3-HYDROXY-L-PROLINE DEHYDRATASE"/>
    <property type="match status" value="1"/>
</dbReference>
<dbReference type="GO" id="GO:0047580">
    <property type="term" value="F:4-hydroxyproline epimerase activity"/>
    <property type="evidence" value="ECO:0007669"/>
    <property type="project" value="TreeGrafter"/>
</dbReference>
<protein>
    <submittedName>
        <fullName evidence="2">Proline racemase</fullName>
    </submittedName>
</protein>
<dbReference type="EMBL" id="FNDU01000004">
    <property type="protein sequence ID" value="SDI06433.1"/>
    <property type="molecule type" value="Genomic_DNA"/>
</dbReference>
<dbReference type="Pfam" id="PF05544">
    <property type="entry name" value="Pro_racemase"/>
    <property type="match status" value="1"/>
</dbReference>
<dbReference type="OrthoDB" id="181267at2"/>
<dbReference type="PANTHER" id="PTHR33442:SF5">
    <property type="entry name" value="BIFUNCTIONAL TRANS-3-HYDROXY-L-PROLINE DEHYDRATASE_2-EPIMERASE"/>
    <property type="match status" value="1"/>
</dbReference>
<dbReference type="SFLD" id="SFLDS00028">
    <property type="entry name" value="Proline_Racemase"/>
    <property type="match status" value="1"/>
</dbReference>
<dbReference type="AlphaFoldDB" id="A0A1G8HIF2"/>
<keyword evidence="3" id="KW-1185">Reference proteome</keyword>
<dbReference type="PIRSF" id="PIRSF029792">
    <property type="entry name" value="Pro_racemase"/>
    <property type="match status" value="1"/>
</dbReference>
<dbReference type="InterPro" id="IPR008794">
    <property type="entry name" value="Pro_racemase_fam"/>
</dbReference>
<dbReference type="FunFam" id="3.10.310.10:FF:000003">
    <property type="entry name" value="Proline racemase"/>
    <property type="match status" value="1"/>
</dbReference>
<evidence type="ECO:0000256" key="1">
    <source>
        <dbReference type="ARBA" id="ARBA00007529"/>
    </source>
</evidence>
<sequence>MNTKHVFHTIDTHTGGNPTRTILSGVPSLQGKTIEEKMKDMKTNYDWVRKLLMYEPRGHDVMSGAVLLEPCHPSADVGVIYIETGGYLPMCGHDTIGFCTALVETGKVDMTEPCTALTLETPAGLVRVEIKIEDGRAKEVTFNNVPSFFLESIEVEDDEMKKTIACDIAYGGNFYGIIDARSLSLDLTPENSARIIEKAVSFRQKINKEHVIRHPEKPFINGLTHIEFFEPSKHSDVHVKNTVVVPPAGIDRSPCGTGTSAKLATLFAKQEIKKGEIFCHESIVGSVFKGQVLDEINVQGVCAVETQISGSAWITGAHQFFLDPEDPLTEGFLLLPEMEDH</sequence>
<dbReference type="STRING" id="930129.SAMN05216352_104275"/>
<dbReference type="RefSeq" id="WP_091583916.1">
    <property type="nucleotide sequence ID" value="NZ_FNDU01000004.1"/>
</dbReference>
<dbReference type="SUPFAM" id="SSF54506">
    <property type="entry name" value="Diaminopimelate epimerase-like"/>
    <property type="match status" value="1"/>
</dbReference>
<comment type="similarity">
    <text evidence="1">Belongs to the proline racemase family.</text>
</comment>
<gene>
    <name evidence="2" type="ORF">SAMN05216352_104275</name>
</gene>
<name>A0A1G8HIF2_9BACI</name>